<gene>
    <name evidence="1" type="ORF">GGE12_000570</name>
</gene>
<sequence length="296" mass="32737">MKRVNLLEYFELAEQLQQAKRTLAAETNKAAAIYFAVAGLVGRLDAFAKDDNGFGTSKRVAAELVGVINEWIGANAFPNGEFSAELFDKELFSWQWVAITKKIDSFRSVFEAECHDVDVYSVGQISIYKTAALVSEGENIIPREFHQDIPSEALDEFNNAGKCLAFDLPTACGFHALRGLEIVMGEYLESFGVSTKKLRSWNMYIQAAKKLIEDASAQDKPSAKVAAMLDRMRELDRNPLMHPRDTLDVLGADQLFKMCAITVCEMIRDMRRIRKKKAVALIATSAGANLPGVAAG</sequence>
<protein>
    <submittedName>
        <fullName evidence="1">Uncharacterized protein</fullName>
    </submittedName>
</protein>
<reference evidence="1 2" key="1">
    <citation type="submission" date="2020-08" db="EMBL/GenBank/DDBJ databases">
        <title>Genomic Encyclopedia of Type Strains, Phase IV (KMG-V): Genome sequencing to study the core and pangenomes of soil and plant-associated prokaryotes.</title>
        <authorList>
            <person name="Whitman W."/>
        </authorList>
    </citation>
    <scope>NUCLEOTIDE SEQUENCE [LARGE SCALE GENOMIC DNA]</scope>
    <source>
        <strain evidence="1 2">SEMIA 402</strain>
    </source>
</reference>
<organism evidence="1 2">
    <name type="scientific">Rhizobium mongolense</name>
    <dbReference type="NCBI Taxonomy" id="57676"/>
    <lineage>
        <taxon>Bacteria</taxon>
        <taxon>Pseudomonadati</taxon>
        <taxon>Pseudomonadota</taxon>
        <taxon>Alphaproteobacteria</taxon>
        <taxon>Hyphomicrobiales</taxon>
        <taxon>Rhizobiaceae</taxon>
        <taxon>Rhizobium/Agrobacterium group</taxon>
        <taxon>Rhizobium</taxon>
    </lineage>
</organism>
<proteinExistence type="predicted"/>
<accession>A0A7W6WCV2</accession>
<name>A0A7W6WCV2_9HYPH</name>
<evidence type="ECO:0000313" key="1">
    <source>
        <dbReference type="EMBL" id="MBB4272828.1"/>
    </source>
</evidence>
<comment type="caution">
    <text evidence="1">The sequence shown here is derived from an EMBL/GenBank/DDBJ whole genome shotgun (WGS) entry which is preliminary data.</text>
</comment>
<evidence type="ECO:0000313" key="2">
    <source>
        <dbReference type="Proteomes" id="UP000533641"/>
    </source>
</evidence>
<dbReference type="AlphaFoldDB" id="A0A7W6WCV2"/>
<dbReference type="RefSeq" id="WP_183922784.1">
    <property type="nucleotide sequence ID" value="NZ_JACIGM010000001.1"/>
</dbReference>
<dbReference type="Proteomes" id="UP000533641">
    <property type="component" value="Unassembled WGS sequence"/>
</dbReference>
<dbReference type="EMBL" id="JACIGM010000001">
    <property type="protein sequence ID" value="MBB4272828.1"/>
    <property type="molecule type" value="Genomic_DNA"/>
</dbReference>